<dbReference type="InParanoid" id="A0A409Y739"/>
<proteinExistence type="predicted"/>
<keyword evidence="2" id="KW-1185">Reference proteome</keyword>
<dbReference type="EMBL" id="NHYE01001096">
    <property type="protein sequence ID" value="PPQ98763.1"/>
    <property type="molecule type" value="Genomic_DNA"/>
</dbReference>
<dbReference type="AlphaFoldDB" id="A0A409Y739"/>
<gene>
    <name evidence="1" type="ORF">CVT26_014346</name>
</gene>
<dbReference type="OrthoDB" id="3541472at2759"/>
<name>A0A409Y739_9AGAR</name>
<sequence>MTTLTTLAPELVDCIGQFCELQELQNLRLTCRSIAEQLEANVFRNMSFDVHRNNIEGPVSRIRFLARNPDCAVSRAVHHLNLGSLSPKHDTTHGETFGTFYDSLVPYPIPPFSPRILMAEEDIKMYLSDALSCLKNVQTVSWQTSPADEEWAQTVVLDALRSYQHLRRLDISLAHARISIPLHLFTTLREISLDEHAESADDTFNAETILNLARMLSLSPPGQLTHLSVNREWQGTRTTKALSLRDLFQFYPPLPDAPPLRLKHLDLQNCFVRLDDSLLPHFRHLTSLHLYHILEPCREPIVRGYRGMFSKLSAINDEVMRAQIAVGARLDEFWDTLSREELFLEEIRLNNVVPGFLRYLMRYSGLKRLSVSTNLFLTGVESDVVARQFFSVPLATHKDSLEELVINATYEGLWCFGEHNVENFAHLEKLRILSVAISSADLPLTVSRDVPGSKKDVIKLLLDTCALRLPTVRRLILRPAILESYRGSKIGQRSYAHLNLVQSRIVTRLDGYRAPRRCKGLPVVVVWNQEFSPVCTADDEVLGGSECQAGVWRYPVGPEDRMWITSN</sequence>
<evidence type="ECO:0000313" key="2">
    <source>
        <dbReference type="Proteomes" id="UP000284706"/>
    </source>
</evidence>
<dbReference type="Proteomes" id="UP000284706">
    <property type="component" value="Unassembled WGS sequence"/>
</dbReference>
<comment type="caution">
    <text evidence="1">The sequence shown here is derived from an EMBL/GenBank/DDBJ whole genome shotgun (WGS) entry which is preliminary data.</text>
</comment>
<reference evidence="1 2" key="1">
    <citation type="journal article" date="2018" name="Evol. Lett.">
        <title>Horizontal gene cluster transfer increased hallucinogenic mushroom diversity.</title>
        <authorList>
            <person name="Reynolds H.T."/>
            <person name="Vijayakumar V."/>
            <person name="Gluck-Thaler E."/>
            <person name="Korotkin H.B."/>
            <person name="Matheny P.B."/>
            <person name="Slot J.C."/>
        </authorList>
    </citation>
    <scope>NUCLEOTIDE SEQUENCE [LARGE SCALE GENOMIC DNA]</scope>
    <source>
        <strain evidence="1 2">SRW20</strain>
    </source>
</reference>
<dbReference type="Gene3D" id="3.80.10.10">
    <property type="entry name" value="Ribonuclease Inhibitor"/>
    <property type="match status" value="1"/>
</dbReference>
<accession>A0A409Y739</accession>
<dbReference type="InterPro" id="IPR032675">
    <property type="entry name" value="LRR_dom_sf"/>
</dbReference>
<evidence type="ECO:0008006" key="3">
    <source>
        <dbReference type="Google" id="ProtNLM"/>
    </source>
</evidence>
<dbReference type="SUPFAM" id="SSF52047">
    <property type="entry name" value="RNI-like"/>
    <property type="match status" value="1"/>
</dbReference>
<evidence type="ECO:0000313" key="1">
    <source>
        <dbReference type="EMBL" id="PPQ98763.1"/>
    </source>
</evidence>
<organism evidence="1 2">
    <name type="scientific">Gymnopilus dilepis</name>
    <dbReference type="NCBI Taxonomy" id="231916"/>
    <lineage>
        <taxon>Eukaryota</taxon>
        <taxon>Fungi</taxon>
        <taxon>Dikarya</taxon>
        <taxon>Basidiomycota</taxon>
        <taxon>Agaricomycotina</taxon>
        <taxon>Agaricomycetes</taxon>
        <taxon>Agaricomycetidae</taxon>
        <taxon>Agaricales</taxon>
        <taxon>Agaricineae</taxon>
        <taxon>Hymenogastraceae</taxon>
        <taxon>Gymnopilus</taxon>
    </lineage>
</organism>
<protein>
    <recommendedName>
        <fullName evidence="3">F-box domain-containing protein</fullName>
    </recommendedName>
</protein>